<dbReference type="EMBL" id="AMBO01000091">
    <property type="protein sequence ID" value="EKD05426.1"/>
    <property type="molecule type" value="Genomic_DNA"/>
</dbReference>
<feature type="region of interest" description="Disordered" evidence="1">
    <location>
        <begin position="316"/>
        <end position="359"/>
    </location>
</feature>
<feature type="compositionally biased region" description="Polar residues" evidence="1">
    <location>
        <begin position="580"/>
        <end position="590"/>
    </location>
</feature>
<gene>
    <name evidence="2" type="ORF">A1Q2_00187</name>
</gene>
<dbReference type="Proteomes" id="UP000006757">
    <property type="component" value="Unassembled WGS sequence"/>
</dbReference>
<dbReference type="OrthoDB" id="10658735at2759"/>
<feature type="compositionally biased region" description="Acidic residues" evidence="1">
    <location>
        <begin position="506"/>
        <end position="553"/>
    </location>
</feature>
<protein>
    <submittedName>
        <fullName evidence="2">Uncharacterized protein</fullName>
    </submittedName>
</protein>
<sequence>MPLSFTYSNYPHIFDAFVADTSFETQLALRLSCKSFQQAVDRLHVHHLVLTPHGSNSIDIKGACRRIPALRRIKPAAWRKNPRLELTSHTRIVDIRGFFPATCNLTLLKDAFPNLDTLRMCTSKSEPKSYTPYVPLAAKTLVLFTSPDGGDCNPAGYDEWDSEEEDEPEFVPKGVSSKLPDKYTKIVVNMNGMDIPIADMFRCALDPPEHVTEVDIIIPVYSSPSARGRIEIFSEHILGMDTAELIGSPHVKYTLVGLDVVKPGYDTKFMTVLRRHVSQWKFGDVDYGKESEPKNIRSVRIGEDGNLEVLDLEPAVEAGSSHENQDSDDSKDSEKDKDKGESQPESKPDPKKKMTHKEKVDSILSAVETLTMKEYRQRLGLEQAALQYVEYFRSPVKSSVTGTSHLSQVVMSPDEMDDVSGAFMENLLDPTAETEAAMAEFMHEALNPSPELEAAMAEFMYEALHPSPEMMQAMAEYMAGMHGALGGGAFPGALAGAALGAGLQSETDEDDDEDDEDEKDEVGDNDEEVEGDDDEAEGNDDSDSDDDDDDDEDGSKNEGNRGSLLRGSTKCGPVEEKKTTAASKPESSTVGKAEGGQEPQKS</sequence>
<dbReference type="AlphaFoldDB" id="K1VXX9"/>
<proteinExistence type="predicted"/>
<name>K1VXX9_TRIAC</name>
<feature type="region of interest" description="Disordered" evidence="1">
    <location>
        <begin position="503"/>
        <end position="602"/>
    </location>
</feature>
<accession>K1VXX9</accession>
<keyword evidence="3" id="KW-1185">Reference proteome</keyword>
<dbReference type="STRING" id="1220162.K1VXX9"/>
<feature type="compositionally biased region" description="Basic and acidic residues" evidence="1">
    <location>
        <begin position="323"/>
        <end position="359"/>
    </location>
</feature>
<comment type="caution">
    <text evidence="2">The sequence shown here is derived from an EMBL/GenBank/DDBJ whole genome shotgun (WGS) entry which is preliminary data.</text>
</comment>
<evidence type="ECO:0000313" key="2">
    <source>
        <dbReference type="EMBL" id="EKD05426.1"/>
    </source>
</evidence>
<reference evidence="2 3" key="1">
    <citation type="journal article" date="2012" name="Eukaryot. Cell">
        <title>Genome sequence of the Trichosporon asahii environmental strain CBS 8904.</title>
        <authorList>
            <person name="Yang R.Y."/>
            <person name="Li H.T."/>
            <person name="Zhu H."/>
            <person name="Zhou G.P."/>
            <person name="Wang M."/>
            <person name="Wang L."/>
        </authorList>
    </citation>
    <scope>NUCLEOTIDE SEQUENCE [LARGE SCALE GENOMIC DNA]</scope>
    <source>
        <strain evidence="2 3">CBS 8904</strain>
    </source>
</reference>
<evidence type="ECO:0000256" key="1">
    <source>
        <dbReference type="SAM" id="MobiDB-lite"/>
    </source>
</evidence>
<organism evidence="2 3">
    <name type="scientific">Trichosporon asahii var. asahii (strain CBS 8904)</name>
    <name type="common">Yeast</name>
    <dbReference type="NCBI Taxonomy" id="1220162"/>
    <lineage>
        <taxon>Eukaryota</taxon>
        <taxon>Fungi</taxon>
        <taxon>Dikarya</taxon>
        <taxon>Basidiomycota</taxon>
        <taxon>Agaricomycotina</taxon>
        <taxon>Tremellomycetes</taxon>
        <taxon>Trichosporonales</taxon>
        <taxon>Trichosporonaceae</taxon>
        <taxon>Trichosporon</taxon>
    </lineage>
</organism>
<dbReference type="InParanoid" id="K1VXX9"/>
<dbReference type="HOGENOM" id="CLU_453556_0_0_1"/>
<evidence type="ECO:0000313" key="3">
    <source>
        <dbReference type="Proteomes" id="UP000006757"/>
    </source>
</evidence>